<organism evidence="1 2">
    <name type="scientific">Salicibibacter cibarius</name>
    <dbReference type="NCBI Taxonomy" id="2743000"/>
    <lineage>
        <taxon>Bacteria</taxon>
        <taxon>Bacillati</taxon>
        <taxon>Bacillota</taxon>
        <taxon>Bacilli</taxon>
        <taxon>Bacillales</taxon>
        <taxon>Bacillaceae</taxon>
        <taxon>Salicibibacter</taxon>
    </lineage>
</organism>
<proteinExistence type="predicted"/>
<name>A0A7T7C9U5_9BACI</name>
<dbReference type="Proteomes" id="UP000595823">
    <property type="component" value="Chromosome"/>
</dbReference>
<reference evidence="1 2" key="1">
    <citation type="submission" date="2020-06" db="EMBL/GenBank/DDBJ databases">
        <title>Genomic analysis of Salicibibacter sp. NKC5-3.</title>
        <authorList>
            <person name="Oh Y.J."/>
        </authorList>
    </citation>
    <scope>NUCLEOTIDE SEQUENCE [LARGE SCALE GENOMIC DNA]</scope>
    <source>
        <strain evidence="1 2">NKC5-3</strain>
    </source>
</reference>
<sequence length="161" mass="18280">MKYNLYVSYVENDRHAVVSWLLSDYTGVVDSDIYIVTGKAKQDANRALHIGLTRALRRSAKATGAPMQLTLYMDKSVISTIGFELIDVDQPKHDGLLMQTQRSLKRFDSWQGANFSDENDLRPEESAVIDDGMDTLAFSETFKGRCQLLMWRLTKPNKVIT</sequence>
<gene>
    <name evidence="1" type="ORF">HUG15_00365</name>
</gene>
<protein>
    <submittedName>
        <fullName evidence="1">Uncharacterized protein</fullName>
    </submittedName>
</protein>
<dbReference type="KEGG" id="scia:HUG15_00365"/>
<keyword evidence="2" id="KW-1185">Reference proteome</keyword>
<accession>A0A7T7C9U5</accession>
<evidence type="ECO:0000313" key="1">
    <source>
        <dbReference type="EMBL" id="QQK74222.1"/>
    </source>
</evidence>
<evidence type="ECO:0000313" key="2">
    <source>
        <dbReference type="Proteomes" id="UP000595823"/>
    </source>
</evidence>
<dbReference type="AlphaFoldDB" id="A0A7T7C9U5"/>
<dbReference type="EMBL" id="CP054705">
    <property type="protein sequence ID" value="QQK74222.1"/>
    <property type="molecule type" value="Genomic_DNA"/>
</dbReference>
<dbReference type="RefSeq" id="WP_200126230.1">
    <property type="nucleotide sequence ID" value="NZ_CP054705.1"/>
</dbReference>